<dbReference type="PANTHER" id="PTHR21385:SF0">
    <property type="entry name" value="RE51073P"/>
    <property type="match status" value="1"/>
</dbReference>
<proteinExistence type="predicted"/>
<feature type="transmembrane region" description="Helical" evidence="2">
    <location>
        <begin position="230"/>
        <end position="252"/>
    </location>
</feature>
<organism evidence="5">
    <name type="scientific">Alexandrium monilatum</name>
    <dbReference type="NCBI Taxonomy" id="311494"/>
    <lineage>
        <taxon>Eukaryota</taxon>
        <taxon>Sar</taxon>
        <taxon>Alveolata</taxon>
        <taxon>Dinophyceae</taxon>
        <taxon>Gonyaulacales</taxon>
        <taxon>Pyrocystaceae</taxon>
        <taxon>Alexandrium</taxon>
    </lineage>
</organism>
<evidence type="ECO:0000313" key="5">
    <source>
        <dbReference type="EMBL" id="CAE4617115.1"/>
    </source>
</evidence>
<dbReference type="PROSITE" id="PS00028">
    <property type="entry name" value="ZINC_FINGER_C2H2_1"/>
    <property type="match status" value="1"/>
</dbReference>
<evidence type="ECO:0000256" key="1">
    <source>
        <dbReference type="PROSITE-ProRule" id="PRU00042"/>
    </source>
</evidence>
<evidence type="ECO:0000256" key="2">
    <source>
        <dbReference type="SAM" id="Phobius"/>
    </source>
</evidence>
<dbReference type="PANTHER" id="PTHR21385">
    <property type="entry name" value="ZINC FINGER PROTEIN-RELATED"/>
    <property type="match status" value="1"/>
</dbReference>
<protein>
    <recommendedName>
        <fullName evidence="4">C2H2-type domain-containing protein</fullName>
    </recommendedName>
</protein>
<reference evidence="5" key="1">
    <citation type="submission" date="2021-01" db="EMBL/GenBank/DDBJ databases">
        <authorList>
            <person name="Corre E."/>
            <person name="Pelletier E."/>
            <person name="Niang G."/>
            <person name="Scheremetjew M."/>
            <person name="Finn R."/>
            <person name="Kale V."/>
            <person name="Holt S."/>
            <person name="Cochrane G."/>
            <person name="Meng A."/>
            <person name="Brown T."/>
            <person name="Cohen L."/>
        </authorList>
    </citation>
    <scope>NUCLEOTIDE SEQUENCE</scope>
    <source>
        <strain evidence="5">CCMP3105</strain>
    </source>
</reference>
<keyword evidence="3" id="KW-0732">Signal</keyword>
<sequence>MGAHQTSRPTRRVLAGCGAAALLAAWPASAAGRTSAEAVPRTELTHGCSRPISRNVRTLLESEVLKPAVRAGLEGWPARCPLDPARDLYGQHEKQKQRARVSGDLLWKCGICGKAFRNEHYLDLHLERRHMNATPAGGVCLADYCEVFEACFSDQKFRRRSHQAGQAACNHTILAGAKRRCNEAMTRCFPLQQEASRKLHAQLSRHWCQVLDCKIREERQREHHTDPMPVVVLIILIALVCFVVFFVVVCCVDYSDDILRFLLDSRVASAESVRSLFKARERARETIGMDRIKCI</sequence>
<keyword evidence="2" id="KW-1133">Transmembrane helix</keyword>
<evidence type="ECO:0000259" key="4">
    <source>
        <dbReference type="PROSITE" id="PS50157"/>
    </source>
</evidence>
<dbReference type="EMBL" id="HBNR01052339">
    <property type="protein sequence ID" value="CAE4617115.1"/>
    <property type="molecule type" value="Transcribed_RNA"/>
</dbReference>
<keyword evidence="1" id="KW-0863">Zinc-finger</keyword>
<dbReference type="AlphaFoldDB" id="A0A7S4RK22"/>
<feature type="domain" description="C2H2-type" evidence="4">
    <location>
        <begin position="107"/>
        <end position="135"/>
    </location>
</feature>
<dbReference type="InterPro" id="IPR013087">
    <property type="entry name" value="Znf_C2H2_type"/>
</dbReference>
<keyword evidence="1" id="KW-0479">Metal-binding</keyword>
<keyword evidence="1" id="KW-0862">Zinc</keyword>
<evidence type="ECO:0000256" key="3">
    <source>
        <dbReference type="SAM" id="SignalP"/>
    </source>
</evidence>
<dbReference type="PROSITE" id="PS51318">
    <property type="entry name" value="TAT"/>
    <property type="match status" value="1"/>
</dbReference>
<dbReference type="InterPro" id="IPR006311">
    <property type="entry name" value="TAT_signal"/>
</dbReference>
<feature type="chain" id="PRO_5031229124" description="C2H2-type domain-containing protein" evidence="3">
    <location>
        <begin position="37"/>
        <end position="295"/>
    </location>
</feature>
<gene>
    <name evidence="5" type="ORF">AMON00008_LOCUS36705</name>
</gene>
<name>A0A7S4RK22_9DINO</name>
<accession>A0A7S4RK22</accession>
<dbReference type="PROSITE" id="PS50157">
    <property type="entry name" value="ZINC_FINGER_C2H2_2"/>
    <property type="match status" value="1"/>
</dbReference>
<keyword evidence="2" id="KW-0472">Membrane</keyword>
<feature type="signal peptide" evidence="3">
    <location>
        <begin position="1"/>
        <end position="36"/>
    </location>
</feature>
<keyword evidence="2" id="KW-0812">Transmembrane</keyword>
<dbReference type="GO" id="GO:0008270">
    <property type="term" value="F:zinc ion binding"/>
    <property type="evidence" value="ECO:0007669"/>
    <property type="project" value="UniProtKB-KW"/>
</dbReference>